<evidence type="ECO:0000259" key="4">
    <source>
        <dbReference type="Pfam" id="PF13439"/>
    </source>
</evidence>
<organism evidence="5 6">
    <name type="scientific">Candidatus Nanopelagicus limnae</name>
    <dbReference type="NCBI Taxonomy" id="1884634"/>
    <lineage>
        <taxon>Bacteria</taxon>
        <taxon>Bacillati</taxon>
        <taxon>Actinomycetota</taxon>
        <taxon>Actinomycetes</taxon>
        <taxon>Candidatus Nanopelagicales</taxon>
        <taxon>Candidatus Nanopelagicaceae</taxon>
        <taxon>Candidatus Nanopelagicus</taxon>
    </lineage>
</organism>
<keyword evidence="1 5" id="KW-0328">Glycosyltransferase</keyword>
<protein>
    <submittedName>
        <fullName evidence="5">Phosphatidylinositol alpha 1,6-mannosyltransferase</fullName>
    </submittedName>
</protein>
<evidence type="ECO:0000313" key="5">
    <source>
        <dbReference type="EMBL" id="ASY09132.1"/>
    </source>
</evidence>
<dbReference type="CDD" id="cd03814">
    <property type="entry name" value="GT4-like"/>
    <property type="match status" value="1"/>
</dbReference>
<dbReference type="SUPFAM" id="SSF53756">
    <property type="entry name" value="UDP-Glycosyltransferase/glycogen phosphorylase"/>
    <property type="match status" value="1"/>
</dbReference>
<keyword evidence="6" id="KW-1185">Reference proteome</keyword>
<sequence>MRVAVVTESFLPNVNGVTNSVLRILEHLSASGNQALVIAPACENMPTEYAGHPVKSVPVIPTQNFLPTGMPMGLPQKRVQHLIDGFTPDVIHLASPFALGSYANKVAKRLNIPTVSIYQTDLGGFAKQYGFGIAQNSLQKILYKIHSQTDRTLAPSTAACLDLHMAGVPEVYLWRRGVNTELFAPSKRSATLRDLWKNADQNKIIVGFVGRLAQEKRVIDLKALESNPNIQLVIVGDGPHRRKLEQQLPTALFLGFKSGEELAQIYASFDLFIHPGPNETFCQAVQEALASGIPAIVPHTGGPADLVAHGRTGYVIDISDGEELNRIVNHHHARSDRKQMRIAARDSVSKRTWGRINNELEAHYQEVINQKKSMALTEMGVA</sequence>
<evidence type="ECO:0000313" key="6">
    <source>
        <dbReference type="Proteomes" id="UP000217153"/>
    </source>
</evidence>
<accession>A0A249JX86</accession>
<name>A0A249JX86_9ACTN</name>
<reference evidence="6" key="1">
    <citation type="submission" date="2016-10" db="EMBL/GenBank/DDBJ databases">
        <title>High microdiversification within the ubiquitous acI lineage of Actinobacteria.</title>
        <authorList>
            <person name="Neuenschwander S.M."/>
            <person name="Salcher M."/>
            <person name="Ghai R."/>
            <person name="Pernthaler J."/>
        </authorList>
    </citation>
    <scope>NUCLEOTIDE SEQUENCE [LARGE SCALE GENOMIC DNA]</scope>
</reference>
<feature type="domain" description="Glycosyltransferase subfamily 4-like N-terminal" evidence="4">
    <location>
        <begin position="14"/>
        <end position="181"/>
    </location>
</feature>
<proteinExistence type="predicted"/>
<dbReference type="PANTHER" id="PTHR45947:SF3">
    <property type="entry name" value="SULFOQUINOVOSYL TRANSFERASE SQD2"/>
    <property type="match status" value="1"/>
</dbReference>
<feature type="domain" description="Glycosyl transferase family 1" evidence="3">
    <location>
        <begin position="198"/>
        <end position="331"/>
    </location>
</feature>
<dbReference type="Gene3D" id="3.40.50.2000">
    <property type="entry name" value="Glycogen Phosphorylase B"/>
    <property type="match status" value="2"/>
</dbReference>
<dbReference type="OrthoDB" id="9802525at2"/>
<evidence type="ECO:0000259" key="3">
    <source>
        <dbReference type="Pfam" id="PF00534"/>
    </source>
</evidence>
<dbReference type="GO" id="GO:0016758">
    <property type="term" value="F:hexosyltransferase activity"/>
    <property type="evidence" value="ECO:0007669"/>
    <property type="project" value="TreeGrafter"/>
</dbReference>
<gene>
    <name evidence="5" type="ORF">B1s21122_02035</name>
</gene>
<dbReference type="Proteomes" id="UP000217153">
    <property type="component" value="Chromosome"/>
</dbReference>
<dbReference type="EMBL" id="CP016768">
    <property type="protein sequence ID" value="ASY09132.1"/>
    <property type="molecule type" value="Genomic_DNA"/>
</dbReference>
<dbReference type="InterPro" id="IPR001296">
    <property type="entry name" value="Glyco_trans_1"/>
</dbReference>
<dbReference type="GO" id="GO:1901137">
    <property type="term" value="P:carbohydrate derivative biosynthetic process"/>
    <property type="evidence" value="ECO:0007669"/>
    <property type="project" value="UniProtKB-ARBA"/>
</dbReference>
<dbReference type="InterPro" id="IPR050194">
    <property type="entry name" value="Glycosyltransferase_grp1"/>
</dbReference>
<dbReference type="InterPro" id="IPR028098">
    <property type="entry name" value="Glyco_trans_4-like_N"/>
</dbReference>
<evidence type="ECO:0000256" key="1">
    <source>
        <dbReference type="ARBA" id="ARBA00022676"/>
    </source>
</evidence>
<keyword evidence="2 5" id="KW-0808">Transferase</keyword>
<dbReference type="KEGG" id="abam:B1s21122_02035"/>
<evidence type="ECO:0000256" key="2">
    <source>
        <dbReference type="ARBA" id="ARBA00022679"/>
    </source>
</evidence>
<dbReference type="PANTHER" id="PTHR45947">
    <property type="entry name" value="SULFOQUINOVOSYL TRANSFERASE SQD2"/>
    <property type="match status" value="1"/>
</dbReference>
<dbReference type="Pfam" id="PF00534">
    <property type="entry name" value="Glycos_transf_1"/>
    <property type="match status" value="1"/>
</dbReference>
<dbReference type="RefSeq" id="WP_095680435.1">
    <property type="nucleotide sequence ID" value="NZ_CP016768.2"/>
</dbReference>
<dbReference type="AlphaFoldDB" id="A0A249JX86"/>
<dbReference type="Pfam" id="PF13439">
    <property type="entry name" value="Glyco_transf_4"/>
    <property type="match status" value="1"/>
</dbReference>